<evidence type="ECO:0008006" key="5">
    <source>
        <dbReference type="Google" id="ProtNLM"/>
    </source>
</evidence>
<feature type="signal peptide" evidence="2">
    <location>
        <begin position="1"/>
        <end position="23"/>
    </location>
</feature>
<comment type="caution">
    <text evidence="3">The sequence shown here is derived from an EMBL/GenBank/DDBJ whole genome shotgun (WGS) entry which is preliminary data.</text>
</comment>
<evidence type="ECO:0000313" key="3">
    <source>
        <dbReference type="EMBL" id="PCE66427.1"/>
    </source>
</evidence>
<dbReference type="AlphaFoldDB" id="A0A2A4GCT7"/>
<sequence>MKYLRYFLCYLLLLGSCSPEDGAAGAIGPAGPQGEQGIPGETGPKGDTGDQGPAGEDGADGTDGANGNANVIYSEWIPLDLPDPVPFRNIARYLDAPGITLEIAETGDIRVFGTKLPVKESDIAVFPIPYTFYGNRYQHYTYWIEDPEVINLELHSIDPDPDAPFGKPAFNAIRYIIIPGSTKIDDNEGPGSFGKHKEAPWQDMGYHELLDYFNIPEYP</sequence>
<evidence type="ECO:0000256" key="2">
    <source>
        <dbReference type="SAM" id="SignalP"/>
    </source>
</evidence>
<evidence type="ECO:0000256" key="1">
    <source>
        <dbReference type="SAM" id="MobiDB-lite"/>
    </source>
</evidence>
<name>A0A2A4GCT7_9FLAO</name>
<feature type="compositionally biased region" description="Low complexity" evidence="1">
    <location>
        <begin position="25"/>
        <end position="42"/>
    </location>
</feature>
<organism evidence="3 4">
    <name type="scientific">Sediminicola luteus</name>
    <dbReference type="NCBI Taxonomy" id="319238"/>
    <lineage>
        <taxon>Bacteria</taxon>
        <taxon>Pseudomonadati</taxon>
        <taxon>Bacteroidota</taxon>
        <taxon>Flavobacteriia</taxon>
        <taxon>Flavobacteriales</taxon>
        <taxon>Flavobacteriaceae</taxon>
        <taxon>Sediminicola</taxon>
    </lineage>
</organism>
<reference evidence="3 4" key="1">
    <citation type="submission" date="2017-04" db="EMBL/GenBank/DDBJ databases">
        <title>A new member of the family Flavobacteriaceae isolated from ascidians.</title>
        <authorList>
            <person name="Chen L."/>
        </authorList>
    </citation>
    <scope>NUCLEOTIDE SEQUENCE [LARGE SCALE GENOMIC DNA]</scope>
    <source>
        <strain evidence="3 4">HQA918</strain>
    </source>
</reference>
<dbReference type="Pfam" id="PF01391">
    <property type="entry name" value="Collagen"/>
    <property type="match status" value="1"/>
</dbReference>
<dbReference type="EMBL" id="NBWU01000001">
    <property type="protein sequence ID" value="PCE66427.1"/>
    <property type="molecule type" value="Genomic_DNA"/>
</dbReference>
<keyword evidence="2" id="KW-0732">Signal</keyword>
<accession>A0A2A4GCT7</accession>
<dbReference type="Gene3D" id="1.20.5.320">
    <property type="entry name" value="6-Phosphogluconate Dehydrogenase, domain 3"/>
    <property type="match status" value="1"/>
</dbReference>
<keyword evidence="4" id="KW-1185">Reference proteome</keyword>
<feature type="chain" id="PRO_5012607526" description="Collagen-like protein" evidence="2">
    <location>
        <begin position="24"/>
        <end position="219"/>
    </location>
</feature>
<dbReference type="RefSeq" id="WP_097441948.1">
    <property type="nucleotide sequence ID" value="NZ_NBWU01000001.1"/>
</dbReference>
<dbReference type="InterPro" id="IPR008160">
    <property type="entry name" value="Collagen"/>
</dbReference>
<dbReference type="Proteomes" id="UP000219559">
    <property type="component" value="Unassembled WGS sequence"/>
</dbReference>
<proteinExistence type="predicted"/>
<dbReference type="PROSITE" id="PS51257">
    <property type="entry name" value="PROKAR_LIPOPROTEIN"/>
    <property type="match status" value="1"/>
</dbReference>
<protein>
    <recommendedName>
        <fullName evidence="5">Collagen-like protein</fullName>
    </recommendedName>
</protein>
<gene>
    <name evidence="3" type="ORF">B7P33_03785</name>
</gene>
<evidence type="ECO:0000313" key="4">
    <source>
        <dbReference type="Proteomes" id="UP000219559"/>
    </source>
</evidence>
<feature type="region of interest" description="Disordered" evidence="1">
    <location>
        <begin position="25"/>
        <end position="65"/>
    </location>
</feature>